<comment type="domain">
    <text evidence="10">The DHHC domain is required for palmitoyltransferase activity.</text>
</comment>
<keyword evidence="6" id="KW-0564">Palmitate</keyword>
<name>A0A364N8G1_STELY</name>
<comment type="similarity">
    <text evidence="10">Belongs to the DHHC palmitoyltransferase family.</text>
</comment>
<dbReference type="Pfam" id="PF01529">
    <property type="entry name" value="DHHC"/>
    <property type="match status" value="1"/>
</dbReference>
<feature type="transmembrane region" description="Helical" evidence="10">
    <location>
        <begin position="79"/>
        <end position="103"/>
    </location>
</feature>
<keyword evidence="7" id="KW-0449">Lipoprotein</keyword>
<proteinExistence type="inferred from homology"/>
<evidence type="ECO:0000259" key="12">
    <source>
        <dbReference type="Pfam" id="PF01529"/>
    </source>
</evidence>
<dbReference type="EMBL" id="QGDH01000033">
    <property type="protein sequence ID" value="RAR13572.1"/>
    <property type="molecule type" value="Genomic_DNA"/>
</dbReference>
<dbReference type="PANTHER" id="PTHR22883:SF480">
    <property type="entry name" value="PALMITOYLTRANSFERASE SWF1"/>
    <property type="match status" value="1"/>
</dbReference>
<evidence type="ECO:0000256" key="1">
    <source>
        <dbReference type="ARBA" id="ARBA00004141"/>
    </source>
</evidence>
<evidence type="ECO:0000256" key="4">
    <source>
        <dbReference type="ARBA" id="ARBA00022989"/>
    </source>
</evidence>
<dbReference type="InterPro" id="IPR039859">
    <property type="entry name" value="PFA4/ZDH16/20/ERF2-like"/>
</dbReference>
<sequence>MTVARTIIVFTITVSLVTFVAFFGRLPAFRNTPIGFLNRLFLIHIPSALRRLDVALTNGRITDNGSRLGRYLMHDKHPLVVIFFLGLVTASASMFLPAVWHLLGLHHKLLAFLMLPQPYLFLYLSAKRNGQTYINTMNHAEQMRHYPYDRVLYYPGTSCRTCKFLKPARSKHCSICKTCVSRMDHHCIWVNNCLGRGNYKWFLALLLSTGILIAYGAYLAYSALSPLVSARYTKYESWYRYSPKMGVDSKTWSAYFDRKMHYFLMYTTIYLDVGGVRASGVGLLALLTWPLPLGLLVYHIYLIWAGMTTNESGKWADWRDDMADGVVFLGHRREDTMQEHRSAGPRQVHGHGSAHSSSSNSPILTPPETPSEEEEPPTTWPLESRHILIRTRTGQAPKSLPSRIRSVAKEDSFERVWNLAAVENVYDLGFWDNIVEVLAGLNLNLFAALSGAFTSSTQKTTHKNGDGSSTTTEQNHSKGAANAAAAGHGSAYAAGKASQREIKGRDKGVEARQAQSVGEKGKKVERVDHLGIES</sequence>
<feature type="transmembrane region" description="Helical" evidence="10">
    <location>
        <begin position="281"/>
        <end position="304"/>
    </location>
</feature>
<feature type="transmembrane region" description="Helical" evidence="10">
    <location>
        <begin position="6"/>
        <end position="24"/>
    </location>
</feature>
<dbReference type="EC" id="2.3.1.225" evidence="10"/>
<dbReference type="PANTHER" id="PTHR22883">
    <property type="entry name" value="ZINC FINGER DHHC DOMAIN CONTAINING PROTEIN"/>
    <property type="match status" value="1"/>
</dbReference>
<protein>
    <recommendedName>
        <fullName evidence="10">Palmitoyltransferase</fullName>
        <ecNumber evidence="10">2.3.1.225</ecNumber>
    </recommendedName>
</protein>
<dbReference type="GO" id="GO:0016020">
    <property type="term" value="C:membrane"/>
    <property type="evidence" value="ECO:0007669"/>
    <property type="project" value="UniProtKB-SubCell"/>
</dbReference>
<evidence type="ECO:0000256" key="3">
    <source>
        <dbReference type="ARBA" id="ARBA00022692"/>
    </source>
</evidence>
<keyword evidence="8 10" id="KW-0012">Acyltransferase</keyword>
<feature type="transmembrane region" description="Helical" evidence="10">
    <location>
        <begin position="201"/>
        <end position="221"/>
    </location>
</feature>
<keyword evidence="3 10" id="KW-0812">Transmembrane</keyword>
<comment type="catalytic activity">
    <reaction evidence="9 10">
        <text>L-cysteinyl-[protein] + hexadecanoyl-CoA = S-hexadecanoyl-L-cysteinyl-[protein] + CoA</text>
        <dbReference type="Rhea" id="RHEA:36683"/>
        <dbReference type="Rhea" id="RHEA-COMP:10131"/>
        <dbReference type="Rhea" id="RHEA-COMP:11032"/>
        <dbReference type="ChEBI" id="CHEBI:29950"/>
        <dbReference type="ChEBI" id="CHEBI:57287"/>
        <dbReference type="ChEBI" id="CHEBI:57379"/>
        <dbReference type="ChEBI" id="CHEBI:74151"/>
        <dbReference type="EC" id="2.3.1.225"/>
    </reaction>
</comment>
<evidence type="ECO:0000256" key="11">
    <source>
        <dbReference type="SAM" id="MobiDB-lite"/>
    </source>
</evidence>
<keyword evidence="14" id="KW-1185">Reference proteome</keyword>
<evidence type="ECO:0000256" key="9">
    <source>
        <dbReference type="ARBA" id="ARBA00048048"/>
    </source>
</evidence>
<reference evidence="14" key="1">
    <citation type="submission" date="2018-05" db="EMBL/GenBank/DDBJ databases">
        <title>Draft genome sequence of Stemphylium lycopersici strain CIDEFI 213.</title>
        <authorList>
            <person name="Medina R."/>
            <person name="Franco M.E.E."/>
            <person name="Lucentini C.G."/>
            <person name="Saparrat M.C.N."/>
            <person name="Balatti P.A."/>
        </authorList>
    </citation>
    <scope>NUCLEOTIDE SEQUENCE [LARGE SCALE GENOMIC DNA]</scope>
    <source>
        <strain evidence="14">CIDEFI 213</strain>
    </source>
</reference>
<dbReference type="GO" id="GO:0005794">
    <property type="term" value="C:Golgi apparatus"/>
    <property type="evidence" value="ECO:0007669"/>
    <property type="project" value="TreeGrafter"/>
</dbReference>
<keyword evidence="5 10" id="KW-0472">Membrane</keyword>
<organism evidence="13 14">
    <name type="scientific">Stemphylium lycopersici</name>
    <name type="common">Tomato gray leaf spot disease fungus</name>
    <name type="synonym">Thyrospora lycopersici</name>
    <dbReference type="NCBI Taxonomy" id="183478"/>
    <lineage>
        <taxon>Eukaryota</taxon>
        <taxon>Fungi</taxon>
        <taxon>Dikarya</taxon>
        <taxon>Ascomycota</taxon>
        <taxon>Pezizomycotina</taxon>
        <taxon>Dothideomycetes</taxon>
        <taxon>Pleosporomycetidae</taxon>
        <taxon>Pleosporales</taxon>
        <taxon>Pleosporineae</taxon>
        <taxon>Pleosporaceae</taxon>
        <taxon>Stemphylium</taxon>
    </lineage>
</organism>
<evidence type="ECO:0000256" key="7">
    <source>
        <dbReference type="ARBA" id="ARBA00023288"/>
    </source>
</evidence>
<dbReference type="STRING" id="183478.A0A364N8G1"/>
<dbReference type="PROSITE" id="PS50216">
    <property type="entry name" value="DHHC"/>
    <property type="match status" value="1"/>
</dbReference>
<feature type="region of interest" description="Disordered" evidence="11">
    <location>
        <begin position="455"/>
        <end position="534"/>
    </location>
</feature>
<keyword evidence="4 10" id="KW-1133">Transmembrane helix</keyword>
<evidence type="ECO:0000256" key="2">
    <source>
        <dbReference type="ARBA" id="ARBA00022679"/>
    </source>
</evidence>
<accession>A0A364N8G1</accession>
<evidence type="ECO:0000313" key="13">
    <source>
        <dbReference type="EMBL" id="RAR13572.1"/>
    </source>
</evidence>
<dbReference type="GO" id="GO:0019706">
    <property type="term" value="F:protein-cysteine S-palmitoyltransferase activity"/>
    <property type="evidence" value="ECO:0007669"/>
    <property type="project" value="UniProtKB-EC"/>
</dbReference>
<feature type="compositionally biased region" description="Low complexity" evidence="11">
    <location>
        <begin position="350"/>
        <end position="361"/>
    </location>
</feature>
<feature type="domain" description="Palmitoyltransferase DHHC" evidence="12">
    <location>
        <begin position="157"/>
        <end position="314"/>
    </location>
</feature>
<feature type="region of interest" description="Disordered" evidence="11">
    <location>
        <begin position="338"/>
        <end position="384"/>
    </location>
</feature>
<feature type="compositionally biased region" description="Low complexity" evidence="11">
    <location>
        <begin position="477"/>
        <end position="497"/>
    </location>
</feature>
<feature type="compositionally biased region" description="Basic and acidic residues" evidence="11">
    <location>
        <begin position="519"/>
        <end position="534"/>
    </location>
</feature>
<dbReference type="AlphaFoldDB" id="A0A364N8G1"/>
<feature type="compositionally biased region" description="Basic and acidic residues" evidence="11">
    <location>
        <begin position="498"/>
        <end position="510"/>
    </location>
</feature>
<keyword evidence="2 10" id="KW-0808">Transferase</keyword>
<comment type="caution">
    <text evidence="13">The sequence shown here is derived from an EMBL/GenBank/DDBJ whole genome shotgun (WGS) entry which is preliminary data.</text>
</comment>
<evidence type="ECO:0000256" key="8">
    <source>
        <dbReference type="ARBA" id="ARBA00023315"/>
    </source>
</evidence>
<gene>
    <name evidence="13" type="ORF">DDE83_003029</name>
</gene>
<comment type="subcellular location">
    <subcellularLocation>
        <location evidence="1">Membrane</location>
        <topology evidence="1">Multi-pass membrane protein</topology>
    </subcellularLocation>
</comment>
<evidence type="ECO:0000313" key="14">
    <source>
        <dbReference type="Proteomes" id="UP000249619"/>
    </source>
</evidence>
<dbReference type="Proteomes" id="UP000249619">
    <property type="component" value="Unassembled WGS sequence"/>
</dbReference>
<evidence type="ECO:0000256" key="10">
    <source>
        <dbReference type="RuleBase" id="RU079119"/>
    </source>
</evidence>
<dbReference type="GO" id="GO:0005783">
    <property type="term" value="C:endoplasmic reticulum"/>
    <property type="evidence" value="ECO:0007669"/>
    <property type="project" value="TreeGrafter"/>
</dbReference>
<dbReference type="InterPro" id="IPR001594">
    <property type="entry name" value="Palmitoyltrfase_DHHC"/>
</dbReference>
<evidence type="ECO:0000256" key="6">
    <source>
        <dbReference type="ARBA" id="ARBA00023139"/>
    </source>
</evidence>
<evidence type="ECO:0000256" key="5">
    <source>
        <dbReference type="ARBA" id="ARBA00023136"/>
    </source>
</evidence>
<dbReference type="GO" id="GO:0006612">
    <property type="term" value="P:protein targeting to membrane"/>
    <property type="evidence" value="ECO:0007669"/>
    <property type="project" value="TreeGrafter"/>
</dbReference>